<accession>A0A844FK37</accession>
<dbReference type="PANTHER" id="PTHR42899:SF1">
    <property type="entry name" value="SPERMATOGENESIS-ASSOCIATED PROTEIN 20"/>
    <property type="match status" value="1"/>
</dbReference>
<dbReference type="AlphaFoldDB" id="A0A844FK37"/>
<dbReference type="PANTHER" id="PTHR42899">
    <property type="entry name" value="SPERMATOGENESIS-ASSOCIATED PROTEIN 20"/>
    <property type="match status" value="1"/>
</dbReference>
<dbReference type="Pfam" id="PF03190">
    <property type="entry name" value="Thioredox_DsbH"/>
    <property type="match status" value="1"/>
</dbReference>
<organism evidence="2 3">
    <name type="scientific">Anaerosalibacter bizertensis</name>
    <dbReference type="NCBI Taxonomy" id="932217"/>
    <lineage>
        <taxon>Bacteria</taxon>
        <taxon>Bacillati</taxon>
        <taxon>Bacillota</taxon>
        <taxon>Tissierellia</taxon>
        <taxon>Tissierellales</taxon>
        <taxon>Sporanaerobacteraceae</taxon>
        <taxon>Anaerosalibacter</taxon>
    </lineage>
</organism>
<dbReference type="InterPro" id="IPR024705">
    <property type="entry name" value="Ssp411"/>
</dbReference>
<dbReference type="InterPro" id="IPR012341">
    <property type="entry name" value="6hp_glycosidase-like_sf"/>
</dbReference>
<dbReference type="InterPro" id="IPR004879">
    <property type="entry name" value="Ssp411-like_TRX"/>
</dbReference>
<dbReference type="InterPro" id="IPR036249">
    <property type="entry name" value="Thioredoxin-like_sf"/>
</dbReference>
<dbReference type="PIRSF" id="PIRSF006402">
    <property type="entry name" value="UCP006402_thioredoxin"/>
    <property type="match status" value="1"/>
</dbReference>
<dbReference type="Gene3D" id="3.40.30.10">
    <property type="entry name" value="Glutaredoxin"/>
    <property type="match status" value="1"/>
</dbReference>
<sequence>MRKGSDFVNVNNNSTPNKLIYEKSPYLLQHAYNPVQWYPWGDEAFEKARKEDKPIFLSIGYSTCHWCHVMAEESFEDEEVAELLNKYFIPIKVDREERPDIDEVYMTFAQALTGSGGWPLNVFTTPNGKPFYTGTYFPKKSSYRYTGLIEILNKMNDLWRESKDELIEESNRILNAIENSYLTYSEGKVGKAEPEEAIEELKNTFDRIYGGFGRRPKFPIPQNIFLLLDYGVRNNDNESIYIAKVTLDSMYKGGIFDHVGFGFCRYSVDEKWLVPHFEKMLYDNALLGIAYSKTYGITRELMYKEIAEKIYEFVFRDMTSENGGFYSALDADSEGVEGKFYVWDYNEIIDVLGEKDGEFISSFYDITKLGNFEGKNIPNLIGKDLYFIDEGTFERVEGIRQKLFNYREKRVHPHRDEKILTSWNGLMIASLAYSGRLLKKEEYINRAEKACNFILKNLSREDGRLLSTYSKGEGYNLGLLPDYTFFTWGLIELYESTKNESYLEKALELNGDMLELFWDDKNGGLFLSGGDGEKLVIRPKSIYDGAIPSGNSIAALNMMKLFKITGNKSLKDRAEEILYVFGEEISKNPLSYAYILSLVLD</sequence>
<reference evidence="2 3" key="1">
    <citation type="submission" date="2019-08" db="EMBL/GenBank/DDBJ databases">
        <title>In-depth cultivation of the pig gut microbiome towards novel bacterial diversity and tailored functional studies.</title>
        <authorList>
            <person name="Wylensek D."/>
            <person name="Hitch T.C.A."/>
            <person name="Clavel T."/>
        </authorList>
    </citation>
    <scope>NUCLEOTIDE SEQUENCE [LARGE SCALE GENOMIC DNA]</scope>
    <source>
        <strain evidence="2 3">Med78-601-WT-4W-RMD-3</strain>
    </source>
</reference>
<dbReference type="Proteomes" id="UP000462760">
    <property type="component" value="Unassembled WGS sequence"/>
</dbReference>
<evidence type="ECO:0000313" key="2">
    <source>
        <dbReference type="EMBL" id="MSS44454.1"/>
    </source>
</evidence>
<dbReference type="Gene3D" id="1.50.10.10">
    <property type="match status" value="1"/>
</dbReference>
<proteinExistence type="predicted"/>
<comment type="caution">
    <text evidence="2">The sequence shown here is derived from an EMBL/GenBank/DDBJ whole genome shotgun (WGS) entry which is preliminary data.</text>
</comment>
<dbReference type="SUPFAM" id="SSF52833">
    <property type="entry name" value="Thioredoxin-like"/>
    <property type="match status" value="1"/>
</dbReference>
<dbReference type="CDD" id="cd02955">
    <property type="entry name" value="SSP411"/>
    <property type="match status" value="1"/>
</dbReference>
<dbReference type="EMBL" id="VULR01000032">
    <property type="protein sequence ID" value="MSS44454.1"/>
    <property type="molecule type" value="Genomic_DNA"/>
</dbReference>
<evidence type="ECO:0000259" key="1">
    <source>
        <dbReference type="Pfam" id="PF03190"/>
    </source>
</evidence>
<dbReference type="InterPro" id="IPR008928">
    <property type="entry name" value="6-hairpin_glycosidase_sf"/>
</dbReference>
<feature type="domain" description="Spermatogenesis-associated protein 20-like TRX" evidence="1">
    <location>
        <begin position="17"/>
        <end position="177"/>
    </location>
</feature>
<dbReference type="GO" id="GO:0005975">
    <property type="term" value="P:carbohydrate metabolic process"/>
    <property type="evidence" value="ECO:0007669"/>
    <property type="project" value="InterPro"/>
</dbReference>
<protein>
    <submittedName>
        <fullName evidence="2">Thioredoxin domain-containing protein</fullName>
    </submittedName>
</protein>
<evidence type="ECO:0000313" key="3">
    <source>
        <dbReference type="Proteomes" id="UP000462760"/>
    </source>
</evidence>
<dbReference type="SUPFAM" id="SSF48208">
    <property type="entry name" value="Six-hairpin glycosidases"/>
    <property type="match status" value="1"/>
</dbReference>
<gene>
    <name evidence="2" type="ORF">FYJ27_12295</name>
</gene>
<name>A0A844FK37_9FIRM</name>